<accession>A0A543DIU9</accession>
<proteinExistence type="predicted"/>
<protein>
    <submittedName>
        <fullName evidence="1">Uncharacterized protein</fullName>
    </submittedName>
</protein>
<sequence length="338" mass="34175">MPQVLAAAGDDLLVGVRHGGPEPRPGIVRIGPDGASTALTVTPTSGYGATASWYSLDYDGRQVVGIGGDRGGAHGNVRWSVWTGSGTAVQEQGQAFSTFGGWGAGGLVDSVLTAGGPVVVGSWQSADAGLDVALWSADGATWVRRDSTGTPLASTRDALGFPLDVAALQQGLLVVGWQLAAGTGGSAPVAWRSASGQEPWTRTPLPDAGTSGAATAVRCVESTCAVSGRVDGVLALWRLTGDRWSRVADVPPVPVGARGPLPAPLNPAGPLVQVVPDGARITILRLDEAGSTQRPAEGPTGTAVSAVEAGGSLFLLAGANQEELELWRADASALRLPT</sequence>
<reference evidence="1 2" key="1">
    <citation type="submission" date="2019-06" db="EMBL/GenBank/DDBJ databases">
        <title>Sequencing the genomes of 1000 actinobacteria strains.</title>
        <authorList>
            <person name="Klenk H.-P."/>
        </authorList>
    </citation>
    <scope>NUCLEOTIDE SEQUENCE [LARGE SCALE GENOMIC DNA]</scope>
    <source>
        <strain evidence="1 2">DSM 45301</strain>
    </source>
</reference>
<name>A0A543DIU9_9PSEU</name>
<dbReference type="SUPFAM" id="SSF50998">
    <property type="entry name" value="Quinoprotein alcohol dehydrogenase-like"/>
    <property type="match status" value="1"/>
</dbReference>
<dbReference type="InterPro" id="IPR011047">
    <property type="entry name" value="Quinoprotein_ADH-like_sf"/>
</dbReference>
<evidence type="ECO:0000313" key="2">
    <source>
        <dbReference type="Proteomes" id="UP000315677"/>
    </source>
</evidence>
<dbReference type="AlphaFoldDB" id="A0A543DIU9"/>
<dbReference type="EMBL" id="VFPA01000003">
    <property type="protein sequence ID" value="TQM09267.1"/>
    <property type="molecule type" value="Genomic_DNA"/>
</dbReference>
<comment type="caution">
    <text evidence="1">The sequence shown here is derived from an EMBL/GenBank/DDBJ whole genome shotgun (WGS) entry which is preliminary data.</text>
</comment>
<gene>
    <name evidence="1" type="ORF">FB558_5019</name>
</gene>
<keyword evidence="2" id="KW-1185">Reference proteome</keyword>
<organism evidence="1 2">
    <name type="scientific">Pseudonocardia kunmingensis</name>
    <dbReference type="NCBI Taxonomy" id="630975"/>
    <lineage>
        <taxon>Bacteria</taxon>
        <taxon>Bacillati</taxon>
        <taxon>Actinomycetota</taxon>
        <taxon>Actinomycetes</taxon>
        <taxon>Pseudonocardiales</taxon>
        <taxon>Pseudonocardiaceae</taxon>
        <taxon>Pseudonocardia</taxon>
    </lineage>
</organism>
<dbReference type="Proteomes" id="UP000315677">
    <property type="component" value="Unassembled WGS sequence"/>
</dbReference>
<evidence type="ECO:0000313" key="1">
    <source>
        <dbReference type="EMBL" id="TQM09267.1"/>
    </source>
</evidence>